<feature type="transmembrane region" description="Helical" evidence="1">
    <location>
        <begin position="101"/>
        <end position="122"/>
    </location>
</feature>
<protein>
    <submittedName>
        <fullName evidence="2">Uncharacterized protein</fullName>
    </submittedName>
</protein>
<feature type="transmembrane region" description="Helical" evidence="1">
    <location>
        <begin position="6"/>
        <end position="25"/>
    </location>
</feature>
<proteinExistence type="predicted"/>
<feature type="transmembrane region" description="Helical" evidence="1">
    <location>
        <begin position="32"/>
        <end position="53"/>
    </location>
</feature>
<reference evidence="2" key="1">
    <citation type="submission" date="2018-12" db="EMBL/GenBank/DDBJ databases">
        <title>Novel natural products biosynthetic potential of the class Ktedonobacteria.</title>
        <authorList>
            <person name="Zheng Y."/>
            <person name="Saitou A."/>
            <person name="Wang C.M."/>
            <person name="Toyoda A."/>
            <person name="Minakuchi Y."/>
            <person name="Sekiguchi Y."/>
            <person name="Ueda K."/>
            <person name="Takano H."/>
            <person name="Sakai Y."/>
            <person name="Yokota A."/>
            <person name="Yabe S."/>
        </authorList>
    </citation>
    <scope>NUCLEOTIDE SEQUENCE</scope>
    <source>
        <strain evidence="2">COM3</strain>
    </source>
</reference>
<feature type="transmembrane region" description="Helical" evidence="1">
    <location>
        <begin position="134"/>
        <end position="154"/>
    </location>
</feature>
<accession>A0A455SIR7</accession>
<evidence type="ECO:0000256" key="1">
    <source>
        <dbReference type="SAM" id="Phobius"/>
    </source>
</evidence>
<sequence length="271" mass="31788">MRDPIWKYLYVDIVWKILYSILILVRKDYANIAAYASLIASAFWLAFAIWHFMFNRSFWRRIGEKRKKAVHVEGDQQLHIDAWSAMQVEPLPTPTAIITHWHNAGVVTLAALIGMAFLLTCASLFEISRSNFHGLLNLLVYPATLFALCVFTFYTPQRIEITEEGITTYYKREKRHLNWNEIRSFVRYTWPRFWKGYFDRKLYEVSDGHTIVRWSPETFVLQQTKCYLANGQVLNEDANSRLLQTIAARTGLPLLNFDTPVRLLPETEESR</sequence>
<name>A0A455SIR7_9CHLR</name>
<keyword evidence="1" id="KW-0812">Transmembrane</keyword>
<evidence type="ECO:0000313" key="2">
    <source>
        <dbReference type="EMBL" id="BBH86822.1"/>
    </source>
</evidence>
<gene>
    <name evidence="2" type="ORF">KTC_15730</name>
</gene>
<keyword evidence="1" id="KW-0472">Membrane</keyword>
<keyword evidence="1" id="KW-1133">Transmembrane helix</keyword>
<dbReference type="AlphaFoldDB" id="A0A455SIR7"/>
<dbReference type="EMBL" id="AP019376">
    <property type="protein sequence ID" value="BBH86822.1"/>
    <property type="molecule type" value="Genomic_DNA"/>
</dbReference>
<organism evidence="2">
    <name type="scientific">Thermosporothrix sp. COM3</name>
    <dbReference type="NCBI Taxonomy" id="2490863"/>
    <lineage>
        <taxon>Bacteria</taxon>
        <taxon>Bacillati</taxon>
        <taxon>Chloroflexota</taxon>
        <taxon>Ktedonobacteria</taxon>
        <taxon>Ktedonobacterales</taxon>
        <taxon>Thermosporotrichaceae</taxon>
        <taxon>Thermosporothrix</taxon>
    </lineage>
</organism>